<dbReference type="Pfam" id="PF12850">
    <property type="entry name" value="Metallophos_2"/>
    <property type="match status" value="1"/>
</dbReference>
<feature type="domain" description="Calcineurin-like phosphoesterase" evidence="3">
    <location>
        <begin position="5"/>
        <end position="159"/>
    </location>
</feature>
<dbReference type="AlphaFoldDB" id="A0A328VJU6"/>
<dbReference type="Gene3D" id="3.60.21.10">
    <property type="match status" value="1"/>
</dbReference>
<dbReference type="GO" id="GO:0046872">
    <property type="term" value="F:metal ion binding"/>
    <property type="evidence" value="ECO:0007669"/>
    <property type="project" value="UniProtKB-KW"/>
</dbReference>
<dbReference type="InterPro" id="IPR029052">
    <property type="entry name" value="Metallo-depent_PP-like"/>
</dbReference>
<dbReference type="GO" id="GO:0016787">
    <property type="term" value="F:hydrolase activity"/>
    <property type="evidence" value="ECO:0007669"/>
    <property type="project" value="UniProtKB-UniRule"/>
</dbReference>
<proteinExistence type="inferred from homology"/>
<dbReference type="NCBIfam" id="TIGR00040">
    <property type="entry name" value="yfcE"/>
    <property type="match status" value="1"/>
</dbReference>
<evidence type="ECO:0000256" key="1">
    <source>
        <dbReference type="ARBA" id="ARBA00008950"/>
    </source>
</evidence>
<dbReference type="EMBL" id="MCIF01000002">
    <property type="protein sequence ID" value="RAQ97936.1"/>
    <property type="molecule type" value="Genomic_DNA"/>
</dbReference>
<comment type="similarity">
    <text evidence="1 2">Belongs to the metallophosphoesterase superfamily. YfcE family.</text>
</comment>
<dbReference type="OrthoDB" id="9800565at2"/>
<dbReference type="InterPro" id="IPR000979">
    <property type="entry name" value="Phosphodiesterase_MJ0936/Vps29"/>
</dbReference>
<gene>
    <name evidence="4" type="ORF">A4R35_20525</name>
</gene>
<evidence type="ECO:0000256" key="2">
    <source>
        <dbReference type="RuleBase" id="RU362039"/>
    </source>
</evidence>
<dbReference type="RefSeq" id="WP_112432770.1">
    <property type="nucleotide sequence ID" value="NZ_MCIF01000002.1"/>
</dbReference>
<sequence>MEHIIGVLADTHIPRFKALPEAIWRHFADVELIIHAGDLSVLSVINELETIAPVVAVQGNVESDEVRRALPLKRELVIGGCRIGVVHILSPDSARRRRSEEEARLEAARREFPQARCVIFGHTHVPYLRQQDGLLLFNPGSATDRRSQPACTLGRLYIEDASGSPRGEIIPLT</sequence>
<evidence type="ECO:0000259" key="3">
    <source>
        <dbReference type="Pfam" id="PF12850"/>
    </source>
</evidence>
<organism evidence="4 5">
    <name type="scientific">Thermogemmatispora tikiterensis</name>
    <dbReference type="NCBI Taxonomy" id="1825093"/>
    <lineage>
        <taxon>Bacteria</taxon>
        <taxon>Bacillati</taxon>
        <taxon>Chloroflexota</taxon>
        <taxon>Ktedonobacteria</taxon>
        <taxon>Thermogemmatisporales</taxon>
        <taxon>Thermogemmatisporaceae</taxon>
        <taxon>Thermogemmatispora</taxon>
    </lineage>
</organism>
<dbReference type="InterPro" id="IPR024654">
    <property type="entry name" value="Calcineurin-like_PHP_lpxH"/>
</dbReference>
<comment type="caution">
    <text evidence="4">The sequence shown here is derived from an EMBL/GenBank/DDBJ whole genome shotgun (WGS) entry which is preliminary data.</text>
</comment>
<dbReference type="PANTHER" id="PTHR11124">
    <property type="entry name" value="VACUOLAR SORTING PROTEIN VPS29"/>
    <property type="match status" value="1"/>
</dbReference>
<reference evidence="4 5" key="1">
    <citation type="submission" date="2016-08" db="EMBL/GenBank/DDBJ databases">
        <title>Analysis of Carbohydrate Active Enzymes in Thermogemmatispora T81 Reveals Carbohydrate Degradation Ability.</title>
        <authorList>
            <person name="Tomazini A."/>
            <person name="Lal S."/>
            <person name="Stott M."/>
            <person name="Henrissat B."/>
            <person name="Polikarpov I."/>
            <person name="Sparling R."/>
            <person name="Levin D.B."/>
        </authorList>
    </citation>
    <scope>NUCLEOTIDE SEQUENCE [LARGE SCALE GENOMIC DNA]</scope>
    <source>
        <strain evidence="4 5">T81</strain>
    </source>
</reference>
<evidence type="ECO:0000313" key="5">
    <source>
        <dbReference type="Proteomes" id="UP000248706"/>
    </source>
</evidence>
<dbReference type="Proteomes" id="UP000248706">
    <property type="component" value="Unassembled WGS sequence"/>
</dbReference>
<keyword evidence="2" id="KW-0479">Metal-binding</keyword>
<comment type="cofactor">
    <cofactor evidence="2">
        <name>a divalent metal cation</name>
        <dbReference type="ChEBI" id="CHEBI:60240"/>
    </cofactor>
</comment>
<keyword evidence="5" id="KW-1185">Reference proteome</keyword>
<evidence type="ECO:0000313" key="4">
    <source>
        <dbReference type="EMBL" id="RAQ97936.1"/>
    </source>
</evidence>
<protein>
    <recommendedName>
        <fullName evidence="2">Phosphoesterase</fullName>
        <ecNumber evidence="2">3.1.4.-</ecNumber>
    </recommendedName>
</protein>
<dbReference type="EC" id="3.1.4.-" evidence="2"/>
<accession>A0A328VJU6</accession>
<dbReference type="SUPFAM" id="SSF56300">
    <property type="entry name" value="Metallo-dependent phosphatases"/>
    <property type="match status" value="1"/>
</dbReference>
<name>A0A328VJU6_9CHLR</name>